<organism evidence="7 8">
    <name type="scientific">Slackia heliotrinireducens (strain ATCC 29202 / DSM 20476 / NCTC 11029 / RHS 1)</name>
    <name type="common">Peptococcus heliotrinreducens</name>
    <dbReference type="NCBI Taxonomy" id="471855"/>
    <lineage>
        <taxon>Bacteria</taxon>
        <taxon>Bacillati</taxon>
        <taxon>Actinomycetota</taxon>
        <taxon>Coriobacteriia</taxon>
        <taxon>Eggerthellales</taxon>
        <taxon>Eggerthellaceae</taxon>
        <taxon>Slackia</taxon>
    </lineage>
</organism>
<evidence type="ECO:0000256" key="5">
    <source>
        <dbReference type="ARBA" id="ARBA00023163"/>
    </source>
</evidence>
<dbReference type="InterPro" id="IPR015421">
    <property type="entry name" value="PyrdxlP-dep_Trfase_major"/>
</dbReference>
<dbReference type="Pfam" id="PF00155">
    <property type="entry name" value="Aminotran_1_2"/>
    <property type="match status" value="1"/>
</dbReference>
<keyword evidence="7" id="KW-0808">Transferase</keyword>
<dbReference type="InterPro" id="IPR000524">
    <property type="entry name" value="Tscrpt_reg_HTH_GntR"/>
</dbReference>
<dbReference type="Pfam" id="PF00392">
    <property type="entry name" value="GntR"/>
    <property type="match status" value="1"/>
</dbReference>
<dbReference type="InterPro" id="IPR004839">
    <property type="entry name" value="Aminotransferase_I/II_large"/>
</dbReference>
<dbReference type="PANTHER" id="PTHR46577:SF1">
    <property type="entry name" value="HTH-TYPE TRANSCRIPTIONAL REGULATORY PROTEIN GABR"/>
    <property type="match status" value="1"/>
</dbReference>
<keyword evidence="7" id="KW-0032">Aminotransferase</keyword>
<dbReference type="AlphaFoldDB" id="C7N4H8"/>
<dbReference type="CDD" id="cd00609">
    <property type="entry name" value="AAT_like"/>
    <property type="match status" value="1"/>
</dbReference>
<keyword evidence="8" id="KW-1185">Reference proteome</keyword>
<dbReference type="CDD" id="cd07377">
    <property type="entry name" value="WHTH_GntR"/>
    <property type="match status" value="1"/>
</dbReference>
<dbReference type="KEGG" id="shi:Shel_07570"/>
<dbReference type="InterPro" id="IPR036390">
    <property type="entry name" value="WH_DNA-bd_sf"/>
</dbReference>
<dbReference type="Gene3D" id="1.10.10.10">
    <property type="entry name" value="Winged helix-like DNA-binding domain superfamily/Winged helix DNA-binding domain"/>
    <property type="match status" value="1"/>
</dbReference>
<dbReference type="SUPFAM" id="SSF53383">
    <property type="entry name" value="PLP-dependent transferases"/>
    <property type="match status" value="1"/>
</dbReference>
<keyword evidence="4" id="KW-0238">DNA-binding</keyword>
<evidence type="ECO:0000256" key="2">
    <source>
        <dbReference type="ARBA" id="ARBA00022898"/>
    </source>
</evidence>
<dbReference type="SMART" id="SM00345">
    <property type="entry name" value="HTH_GNTR"/>
    <property type="match status" value="1"/>
</dbReference>
<keyword evidence="2" id="KW-0663">Pyridoxal phosphate</keyword>
<dbReference type="GO" id="GO:0003700">
    <property type="term" value="F:DNA-binding transcription factor activity"/>
    <property type="evidence" value="ECO:0007669"/>
    <property type="project" value="InterPro"/>
</dbReference>
<dbReference type="Proteomes" id="UP000002026">
    <property type="component" value="Chromosome"/>
</dbReference>
<dbReference type="PROSITE" id="PS50949">
    <property type="entry name" value="HTH_GNTR"/>
    <property type="match status" value="1"/>
</dbReference>
<sequence length="491" mass="55788">MKDIDRSSTTNLYTQIYEGIRQDIESGDLVAGEKLTPIRRLAHELHVSRNTVEMAYQQLLTEGFVKSRTGSGYVVNDVEFMRVKFGEAFPAASSVVPKGTSIEAVFAEDPYNTKSDTPYDFTYGDRSPKSFPSRTWRLLTDEVLETVGGRTAQYGNAWGEPGLRIEIARWLRRTRSVDCTADQIVILPGTQPAVDSILTLFNSQFDIVGMEDPGYRGVRDVFRNRGFTVVPLPAAIGGEMEPNVHFTDALQASNAKLVFLTPSVQFPTGSLMPILTRIRTLRWAMDNDAFIIEDDYCREFLYSDRPLQTLQSMDTDGRVIYLGTMSKMLSPALRVSYMVLPQRLMSRWKRAHEQYYCPVPWLTQEVLRLYMARGYWTRNTRRVTAEYEAIHALVMESLDREMGDRIDILGGTAGLYLLVRTKDGRTQEELIRLAAQQDVRVYPTRLYCMQSMHGMDGYVLLGFSAIEKENVAEGIRRLRVAWFGEDSGQAT</sequence>
<proteinExistence type="inferred from homology"/>
<evidence type="ECO:0000256" key="3">
    <source>
        <dbReference type="ARBA" id="ARBA00023015"/>
    </source>
</evidence>
<dbReference type="SUPFAM" id="SSF46785">
    <property type="entry name" value="Winged helix' DNA-binding domain"/>
    <property type="match status" value="1"/>
</dbReference>
<comment type="similarity">
    <text evidence="1">In the C-terminal section; belongs to the class-I pyridoxal-phosphate-dependent aminotransferase family.</text>
</comment>
<dbReference type="InterPro" id="IPR015424">
    <property type="entry name" value="PyrdxlP-dep_Trfase"/>
</dbReference>
<dbReference type="GO" id="GO:0030170">
    <property type="term" value="F:pyridoxal phosphate binding"/>
    <property type="evidence" value="ECO:0007669"/>
    <property type="project" value="InterPro"/>
</dbReference>
<dbReference type="eggNOG" id="COG1167">
    <property type="taxonomic scope" value="Bacteria"/>
</dbReference>
<evidence type="ECO:0000313" key="7">
    <source>
        <dbReference type="EMBL" id="ACV21813.1"/>
    </source>
</evidence>
<dbReference type="EMBL" id="CP001684">
    <property type="protein sequence ID" value="ACV21813.1"/>
    <property type="molecule type" value="Genomic_DNA"/>
</dbReference>
<reference evidence="7 8" key="1">
    <citation type="journal article" date="2009" name="Stand. Genomic Sci.">
        <title>Complete genome sequence of Slackia heliotrinireducens type strain (RHS 1).</title>
        <authorList>
            <person name="Pukall R."/>
            <person name="Lapidus A."/>
            <person name="Nolan M."/>
            <person name="Copeland A."/>
            <person name="Glavina Del Rio T."/>
            <person name="Lucas S."/>
            <person name="Chen F."/>
            <person name="Tice H."/>
            <person name="Cheng J.F."/>
            <person name="Chertkov O."/>
            <person name="Bruce D."/>
            <person name="Goodwin L."/>
            <person name="Kuske C."/>
            <person name="Brettin T."/>
            <person name="Detter J.C."/>
            <person name="Han C."/>
            <person name="Pitluck S."/>
            <person name="Pati A."/>
            <person name="Mavrommatis K."/>
            <person name="Ivanova N."/>
            <person name="Ovchinnikova G."/>
            <person name="Chen A."/>
            <person name="Palaniappan K."/>
            <person name="Schneider S."/>
            <person name="Rohde M."/>
            <person name="Chain P."/>
            <person name="D'haeseleer P."/>
            <person name="Goker M."/>
            <person name="Bristow J."/>
            <person name="Eisen J.A."/>
            <person name="Markowitz V."/>
            <person name="Kyrpides N.C."/>
            <person name="Klenk H.P."/>
            <person name="Hugenholtz P."/>
        </authorList>
    </citation>
    <scope>NUCLEOTIDE SEQUENCE [LARGE SCALE GENOMIC DNA]</scope>
    <source>
        <strain evidence="8">ATCC 29202 / DSM 20476 / NCTC 11029 / RHS 1</strain>
    </source>
</reference>
<dbReference type="GO" id="GO:0008483">
    <property type="term" value="F:transaminase activity"/>
    <property type="evidence" value="ECO:0007669"/>
    <property type="project" value="UniProtKB-KW"/>
</dbReference>
<evidence type="ECO:0000259" key="6">
    <source>
        <dbReference type="PROSITE" id="PS50949"/>
    </source>
</evidence>
<keyword evidence="3" id="KW-0805">Transcription regulation</keyword>
<protein>
    <submittedName>
        <fullName evidence="7">Transcriptional regulator with HTH domain and aminotransferase domain</fullName>
    </submittedName>
</protein>
<dbReference type="Gene3D" id="3.40.640.10">
    <property type="entry name" value="Type I PLP-dependent aspartate aminotransferase-like (Major domain)"/>
    <property type="match status" value="1"/>
</dbReference>
<name>C7N4H8_SLAHD</name>
<dbReference type="GO" id="GO:0003677">
    <property type="term" value="F:DNA binding"/>
    <property type="evidence" value="ECO:0007669"/>
    <property type="project" value="UniProtKB-KW"/>
</dbReference>
<keyword evidence="5" id="KW-0804">Transcription</keyword>
<dbReference type="PANTHER" id="PTHR46577">
    <property type="entry name" value="HTH-TYPE TRANSCRIPTIONAL REGULATORY PROTEIN GABR"/>
    <property type="match status" value="1"/>
</dbReference>
<evidence type="ECO:0000256" key="4">
    <source>
        <dbReference type="ARBA" id="ARBA00023125"/>
    </source>
</evidence>
<dbReference type="InterPro" id="IPR036388">
    <property type="entry name" value="WH-like_DNA-bd_sf"/>
</dbReference>
<evidence type="ECO:0000256" key="1">
    <source>
        <dbReference type="ARBA" id="ARBA00005384"/>
    </source>
</evidence>
<accession>C7N4H8</accession>
<dbReference type="HOGENOM" id="CLU_017584_0_1_11"/>
<dbReference type="InterPro" id="IPR051446">
    <property type="entry name" value="HTH_trans_reg/aminotransferase"/>
</dbReference>
<evidence type="ECO:0000313" key="8">
    <source>
        <dbReference type="Proteomes" id="UP000002026"/>
    </source>
</evidence>
<dbReference type="RefSeq" id="WP_012797917.1">
    <property type="nucleotide sequence ID" value="NC_013165.1"/>
</dbReference>
<gene>
    <name evidence="7" type="ordered locus">Shel_07570</name>
</gene>
<dbReference type="STRING" id="471855.Shel_07570"/>
<feature type="domain" description="HTH gntR-type" evidence="6">
    <location>
        <begin position="10"/>
        <end position="78"/>
    </location>
</feature>